<proteinExistence type="inferred from homology"/>
<dbReference type="Gene3D" id="3.40.190.290">
    <property type="match status" value="1"/>
</dbReference>
<comment type="caution">
    <text evidence="6">The sequence shown here is derived from an EMBL/GenBank/DDBJ whole genome shotgun (WGS) entry which is preliminary data.</text>
</comment>
<dbReference type="SUPFAM" id="SSF53850">
    <property type="entry name" value="Periplasmic binding protein-like II"/>
    <property type="match status" value="1"/>
</dbReference>
<dbReference type="Pfam" id="PF03466">
    <property type="entry name" value="LysR_substrate"/>
    <property type="match status" value="1"/>
</dbReference>
<evidence type="ECO:0000256" key="4">
    <source>
        <dbReference type="ARBA" id="ARBA00023163"/>
    </source>
</evidence>
<protein>
    <submittedName>
        <fullName evidence="6">LysR family transcriptional regulator</fullName>
    </submittedName>
</protein>
<comment type="similarity">
    <text evidence="1">Belongs to the LysR transcriptional regulatory family.</text>
</comment>
<evidence type="ECO:0000256" key="3">
    <source>
        <dbReference type="ARBA" id="ARBA00023125"/>
    </source>
</evidence>
<dbReference type="EMBL" id="JXJX01000003">
    <property type="protein sequence ID" value="PCS07714.1"/>
    <property type="molecule type" value="Genomic_DNA"/>
</dbReference>
<dbReference type="GO" id="GO:0003700">
    <property type="term" value="F:DNA-binding transcription factor activity"/>
    <property type="evidence" value="ECO:0007669"/>
    <property type="project" value="InterPro"/>
</dbReference>
<dbReference type="AlphaFoldDB" id="A0A2A5S2L6"/>
<evidence type="ECO:0000256" key="1">
    <source>
        <dbReference type="ARBA" id="ARBA00009437"/>
    </source>
</evidence>
<dbReference type="PROSITE" id="PS50931">
    <property type="entry name" value="HTH_LYSR"/>
    <property type="match status" value="1"/>
</dbReference>
<dbReference type="InterPro" id="IPR050950">
    <property type="entry name" value="HTH-type_LysR_regulators"/>
</dbReference>
<evidence type="ECO:0000313" key="7">
    <source>
        <dbReference type="Proteomes" id="UP000242246"/>
    </source>
</evidence>
<dbReference type="InterPro" id="IPR005119">
    <property type="entry name" value="LysR_subst-bd"/>
</dbReference>
<dbReference type="GO" id="GO:0005829">
    <property type="term" value="C:cytosol"/>
    <property type="evidence" value="ECO:0007669"/>
    <property type="project" value="TreeGrafter"/>
</dbReference>
<keyword evidence="2" id="KW-0805">Transcription regulation</keyword>
<dbReference type="InterPro" id="IPR011991">
    <property type="entry name" value="ArsR-like_HTH"/>
</dbReference>
<dbReference type="SUPFAM" id="SSF46785">
    <property type="entry name" value="Winged helix' DNA-binding domain"/>
    <property type="match status" value="1"/>
</dbReference>
<evidence type="ECO:0000256" key="2">
    <source>
        <dbReference type="ARBA" id="ARBA00023015"/>
    </source>
</evidence>
<dbReference type="InterPro" id="IPR036390">
    <property type="entry name" value="WH_DNA-bd_sf"/>
</dbReference>
<dbReference type="InterPro" id="IPR000847">
    <property type="entry name" value="LysR_HTH_N"/>
</dbReference>
<evidence type="ECO:0000313" key="6">
    <source>
        <dbReference type="EMBL" id="PCS07714.1"/>
    </source>
</evidence>
<keyword evidence="4" id="KW-0804">Transcription</keyword>
<keyword evidence="7" id="KW-1185">Reference proteome</keyword>
<gene>
    <name evidence="6" type="ORF">RU87_GL000933</name>
</gene>
<dbReference type="PANTHER" id="PTHR30419">
    <property type="entry name" value="HTH-TYPE TRANSCRIPTIONAL REGULATOR YBHD"/>
    <property type="match status" value="1"/>
</dbReference>
<dbReference type="Proteomes" id="UP000242246">
    <property type="component" value="Unassembled WGS sequence"/>
</dbReference>
<dbReference type="Gene3D" id="1.10.10.10">
    <property type="entry name" value="Winged helix-like DNA-binding domain superfamily/Winged helix DNA-binding domain"/>
    <property type="match status" value="1"/>
</dbReference>
<organism evidence="6 7">
    <name type="scientific">Pseudolactococcus plantarum</name>
    <dbReference type="NCBI Taxonomy" id="1365"/>
    <lineage>
        <taxon>Bacteria</taxon>
        <taxon>Bacillati</taxon>
        <taxon>Bacillota</taxon>
        <taxon>Bacilli</taxon>
        <taxon>Lactobacillales</taxon>
        <taxon>Streptococcaceae</taxon>
        <taxon>Pseudolactococcus</taxon>
    </lineage>
</organism>
<accession>A0A2A5S2L6</accession>
<feature type="domain" description="HTH lysR-type" evidence="5">
    <location>
        <begin position="8"/>
        <end position="67"/>
    </location>
</feature>
<dbReference type="InterPro" id="IPR036388">
    <property type="entry name" value="WH-like_DNA-bd_sf"/>
</dbReference>
<dbReference type="Pfam" id="PF00126">
    <property type="entry name" value="HTH_1"/>
    <property type="match status" value="1"/>
</dbReference>
<dbReference type="STRING" id="1348632.GCA_001591745_00270"/>
<reference evidence="6 7" key="1">
    <citation type="submission" date="2014-12" db="EMBL/GenBank/DDBJ databases">
        <title>Draft genome sequences of 10 type strains of Lactococcus.</title>
        <authorList>
            <person name="Sun Z."/>
            <person name="Zhong Z."/>
            <person name="Liu W."/>
            <person name="Zhang W."/>
            <person name="Zhang H."/>
        </authorList>
    </citation>
    <scope>NUCLEOTIDE SEQUENCE [LARGE SCALE GENOMIC DNA]</scope>
    <source>
        <strain evidence="6 7">DSM 20686</strain>
    </source>
</reference>
<dbReference type="GO" id="GO:0003677">
    <property type="term" value="F:DNA binding"/>
    <property type="evidence" value="ECO:0007669"/>
    <property type="project" value="UniProtKB-KW"/>
</dbReference>
<dbReference type="CDD" id="cd00090">
    <property type="entry name" value="HTH_ARSR"/>
    <property type="match status" value="1"/>
</dbReference>
<keyword evidence="3" id="KW-0238">DNA-binding</keyword>
<name>A0A2A5S2L6_9LACT</name>
<evidence type="ECO:0000259" key="5">
    <source>
        <dbReference type="PROSITE" id="PS50931"/>
    </source>
</evidence>
<sequence length="308" mass="35340">MEKEVAYMNLRDFEFFHALGEVLSFTQVAHQFGVSQPTISHAMKRLEAYYDCDLIKKDPSHRFVVLTKEGEILKTYVRHILYEFTVLQRAIEHARQDQVYVGFPPMIRARILPGLLTEEGAVELISSFELVSGGSKALLLKLLSGQLEFSLIGSVTPLVHPNLTVKQLYQRDFYIFVAKENPLAQKKEISFEEALDYPFVLLENDFVHTKAFQNLSDKYRKKARILFRFSDAHTIGQMVKSNVGITLMTDFLPFQDMKGLVKIPLASEDKVSFYVQYAYLRNAVLSDKLLVLIDMLDKLSQKDQSEPS</sequence>